<dbReference type="Proteomes" id="UP001501510">
    <property type="component" value="Unassembled WGS sequence"/>
</dbReference>
<gene>
    <name evidence="1" type="ORF">GCM10008906_30870</name>
</gene>
<evidence type="ECO:0000313" key="2">
    <source>
        <dbReference type="Proteomes" id="UP001501510"/>
    </source>
</evidence>
<dbReference type="InterPro" id="IPR030910">
    <property type="entry name" value="SLAP_dom"/>
</dbReference>
<dbReference type="EMBL" id="BAAACG010000013">
    <property type="protein sequence ID" value="GAA0745045.1"/>
    <property type="molecule type" value="Genomic_DNA"/>
</dbReference>
<proteinExistence type="predicted"/>
<dbReference type="NCBIfam" id="TIGR04398">
    <property type="entry name" value="SLAP_DUP"/>
    <property type="match status" value="2"/>
</dbReference>
<organism evidence="1 2">
    <name type="scientific">Clostridium oceanicum</name>
    <dbReference type="NCBI Taxonomy" id="1543"/>
    <lineage>
        <taxon>Bacteria</taxon>
        <taxon>Bacillati</taxon>
        <taxon>Bacillota</taxon>
        <taxon>Clostridia</taxon>
        <taxon>Eubacteriales</taxon>
        <taxon>Clostridiaceae</taxon>
        <taxon>Clostridium</taxon>
    </lineage>
</organism>
<accession>A0ABN1JR59</accession>
<evidence type="ECO:0000313" key="1">
    <source>
        <dbReference type="EMBL" id="GAA0745045.1"/>
    </source>
</evidence>
<comment type="caution">
    <text evidence="1">The sequence shown here is derived from an EMBL/GenBank/DDBJ whole genome shotgun (WGS) entry which is preliminary data.</text>
</comment>
<sequence>MTLCSNSSDNKEKNIDVKLSLLEKDNVVMSNVQKEILEEELDELVPIKEGQINVAGIYVFDMGEEYEVKLYLRNGLAKEVNFEDVPFRIINSKGKTLAYKIFDLRKLGNIPPYAARPWKLYFDKEDDLKVDKIDSDDWKIVFDSNIKALRNIEVEYENLPEGIDESSKKVYDEFLKELPDIKEGEVSFSTFSIGVSKEGTLLVTIVIRNASKKAVNIEKLPMSVKDEKDRLVVSEVFEIDDLKVMPLKAKVCNFAFKMNVTPESNIPLDSWKIEYQVS</sequence>
<dbReference type="RefSeq" id="WP_343762946.1">
    <property type="nucleotide sequence ID" value="NZ_BAAACG010000013.1"/>
</dbReference>
<protein>
    <submittedName>
        <fullName evidence="1">SLAP domain-containing protein</fullName>
    </submittedName>
</protein>
<keyword evidence="2" id="KW-1185">Reference proteome</keyword>
<name>A0ABN1JR59_9CLOT</name>
<reference evidence="1 2" key="1">
    <citation type="journal article" date="2019" name="Int. J. Syst. Evol. Microbiol.">
        <title>The Global Catalogue of Microorganisms (GCM) 10K type strain sequencing project: providing services to taxonomists for standard genome sequencing and annotation.</title>
        <authorList>
            <consortium name="The Broad Institute Genomics Platform"/>
            <consortium name="The Broad Institute Genome Sequencing Center for Infectious Disease"/>
            <person name="Wu L."/>
            <person name="Ma J."/>
        </authorList>
    </citation>
    <scope>NUCLEOTIDE SEQUENCE [LARGE SCALE GENOMIC DNA]</scope>
    <source>
        <strain evidence="1 2">JCM 1407</strain>
    </source>
</reference>